<feature type="domain" description="GP-PDE" evidence="7">
    <location>
        <begin position="22"/>
        <end position="348"/>
    </location>
</feature>
<dbReference type="EMBL" id="JACCAA010000001">
    <property type="protein sequence ID" value="NYG60185.1"/>
    <property type="molecule type" value="Genomic_DNA"/>
</dbReference>
<dbReference type="GO" id="GO:0008889">
    <property type="term" value="F:glycerophosphodiester phosphodiesterase activity"/>
    <property type="evidence" value="ECO:0007669"/>
    <property type="project" value="UniProtKB-EC"/>
</dbReference>
<evidence type="ECO:0000259" key="7">
    <source>
        <dbReference type="PROSITE" id="PS51704"/>
    </source>
</evidence>
<proteinExistence type="inferred from homology"/>
<reference evidence="8 9" key="1">
    <citation type="submission" date="2020-07" db="EMBL/GenBank/DDBJ databases">
        <title>Sequencing the genomes of 1000 actinobacteria strains.</title>
        <authorList>
            <person name="Klenk H.-P."/>
        </authorList>
    </citation>
    <scope>NUCLEOTIDE SEQUENCE [LARGE SCALE GENOMIC DNA]</scope>
    <source>
        <strain evidence="8 9">DSM 23819</strain>
    </source>
</reference>
<evidence type="ECO:0000256" key="4">
    <source>
        <dbReference type="ARBA" id="ARBA00022798"/>
    </source>
</evidence>
<dbReference type="GO" id="GO:0006629">
    <property type="term" value="P:lipid metabolic process"/>
    <property type="evidence" value="ECO:0007669"/>
    <property type="project" value="InterPro"/>
</dbReference>
<dbReference type="GO" id="GO:0006071">
    <property type="term" value="P:glycerol metabolic process"/>
    <property type="evidence" value="ECO:0007669"/>
    <property type="project" value="UniProtKB-KW"/>
</dbReference>
<dbReference type="InterPro" id="IPR017946">
    <property type="entry name" value="PLC-like_Pdiesterase_TIM-brl"/>
</dbReference>
<evidence type="ECO:0000313" key="9">
    <source>
        <dbReference type="Proteomes" id="UP000540656"/>
    </source>
</evidence>
<dbReference type="SUPFAM" id="SSF51695">
    <property type="entry name" value="PLC-like phosphodiesterases"/>
    <property type="match status" value="1"/>
</dbReference>
<dbReference type="EC" id="3.1.4.46" evidence="2"/>
<evidence type="ECO:0000256" key="6">
    <source>
        <dbReference type="ARBA" id="ARBA00047512"/>
    </source>
</evidence>
<dbReference type="InterPro" id="IPR030395">
    <property type="entry name" value="GP_PDE_dom"/>
</dbReference>
<comment type="catalytic activity">
    <reaction evidence="6">
        <text>a sn-glycero-3-phosphodiester + H2O = an alcohol + sn-glycerol 3-phosphate + H(+)</text>
        <dbReference type="Rhea" id="RHEA:12969"/>
        <dbReference type="ChEBI" id="CHEBI:15377"/>
        <dbReference type="ChEBI" id="CHEBI:15378"/>
        <dbReference type="ChEBI" id="CHEBI:30879"/>
        <dbReference type="ChEBI" id="CHEBI:57597"/>
        <dbReference type="ChEBI" id="CHEBI:83408"/>
        <dbReference type="EC" id="3.1.4.46"/>
    </reaction>
</comment>
<keyword evidence="4" id="KW-0319">Glycerol metabolism</keyword>
<dbReference type="RefSeq" id="WP_179503145.1">
    <property type="nucleotide sequence ID" value="NZ_JACCAA010000001.1"/>
</dbReference>
<keyword evidence="3" id="KW-0732">Signal</keyword>
<sequence length="361" mass="39839">MTELAVSPRTRTRVHPSLVVTPQVVAHRGASGYRPEHTLEAYRLAIRMGADAIELDLVPTSDGLLVARHESEISATTDIEAHREFAMRRTSRMVDGIERNGWFVEDFTLAEIKSLTARERLATIRPDSAAYDGACGIPSLNEVLAMVRAESVRGNRSIGVLLELKHAAYFDSIGLPLDRLLLADLRRHEVDHPRSRVSVMSFEPTILRRLASQTRVELIQLLEAADQQPSDFVAARDQRTYGDLCTPEGLAWIDEYADGIGAHKSLVLPRDPSGSIGAASNLVRDAHRLWLTVHVWTLRAENRFLPRNLRTSAGAGAPGDLAAEARAFLDAGVDGLITDHPDLVLEVRDERHASSDVHRLA</sequence>
<dbReference type="Pfam" id="PF03009">
    <property type="entry name" value="GDPD"/>
    <property type="match status" value="1"/>
</dbReference>
<dbReference type="PROSITE" id="PS51704">
    <property type="entry name" value="GP_PDE"/>
    <property type="match status" value="1"/>
</dbReference>
<dbReference type="AlphaFoldDB" id="A0A7Y9S693"/>
<accession>A0A7Y9S693</accession>
<dbReference type="PANTHER" id="PTHR43620">
    <property type="entry name" value="GLYCEROPHOSPHORYL DIESTER PHOSPHODIESTERASE"/>
    <property type="match status" value="1"/>
</dbReference>
<dbReference type="Gene3D" id="3.20.20.190">
    <property type="entry name" value="Phosphatidylinositol (PI) phosphodiesterase"/>
    <property type="match status" value="1"/>
</dbReference>
<evidence type="ECO:0000313" key="8">
    <source>
        <dbReference type="EMBL" id="NYG60185.1"/>
    </source>
</evidence>
<evidence type="ECO:0000256" key="1">
    <source>
        <dbReference type="ARBA" id="ARBA00007277"/>
    </source>
</evidence>
<dbReference type="PANTHER" id="PTHR43620:SF7">
    <property type="entry name" value="GLYCEROPHOSPHODIESTER PHOSPHODIESTERASE GDPD5-RELATED"/>
    <property type="match status" value="1"/>
</dbReference>
<keyword evidence="5 8" id="KW-0378">Hydrolase</keyword>
<comment type="caution">
    <text evidence="8">The sequence shown here is derived from an EMBL/GenBank/DDBJ whole genome shotgun (WGS) entry which is preliminary data.</text>
</comment>
<keyword evidence="9" id="KW-1185">Reference proteome</keyword>
<dbReference type="GO" id="GO:0042597">
    <property type="term" value="C:periplasmic space"/>
    <property type="evidence" value="ECO:0007669"/>
    <property type="project" value="TreeGrafter"/>
</dbReference>
<gene>
    <name evidence="8" type="ORF">BJ980_003108</name>
</gene>
<protein>
    <recommendedName>
        <fullName evidence="2">glycerophosphodiester phosphodiesterase</fullName>
        <ecNumber evidence="2">3.1.4.46</ecNumber>
    </recommendedName>
</protein>
<evidence type="ECO:0000256" key="3">
    <source>
        <dbReference type="ARBA" id="ARBA00022729"/>
    </source>
</evidence>
<evidence type="ECO:0000256" key="5">
    <source>
        <dbReference type="ARBA" id="ARBA00022801"/>
    </source>
</evidence>
<comment type="similarity">
    <text evidence="1">Belongs to the glycerophosphoryl diester phosphodiesterase family.</text>
</comment>
<organism evidence="8 9">
    <name type="scientific">Nocardioides daedukensis</name>
    <dbReference type="NCBI Taxonomy" id="634462"/>
    <lineage>
        <taxon>Bacteria</taxon>
        <taxon>Bacillati</taxon>
        <taxon>Actinomycetota</taxon>
        <taxon>Actinomycetes</taxon>
        <taxon>Propionibacteriales</taxon>
        <taxon>Nocardioidaceae</taxon>
        <taxon>Nocardioides</taxon>
    </lineage>
</organism>
<name>A0A7Y9S693_9ACTN</name>
<dbReference type="Proteomes" id="UP000540656">
    <property type="component" value="Unassembled WGS sequence"/>
</dbReference>
<evidence type="ECO:0000256" key="2">
    <source>
        <dbReference type="ARBA" id="ARBA00012247"/>
    </source>
</evidence>